<dbReference type="OMA" id="NDMWRIV"/>
<dbReference type="AlphaFoldDB" id="A0A0N1IAV6"/>
<keyword evidence="2" id="KW-1185">Reference proteome</keyword>
<evidence type="ECO:0000313" key="2">
    <source>
        <dbReference type="Proteomes" id="UP000038009"/>
    </source>
</evidence>
<dbReference type="VEuPathDB" id="TriTrypDB:Lsey_0020_0150"/>
<accession>A0A0N1IAV6</accession>
<evidence type="ECO:0000313" key="1">
    <source>
        <dbReference type="EMBL" id="KPI89601.1"/>
    </source>
</evidence>
<comment type="caution">
    <text evidence="1">The sequence shown here is derived from an EMBL/GenBank/DDBJ whole genome shotgun (WGS) entry which is preliminary data.</text>
</comment>
<dbReference type="Gene3D" id="3.40.470.10">
    <property type="entry name" value="Uracil-DNA glycosylase-like domain"/>
    <property type="match status" value="1"/>
</dbReference>
<name>A0A0N1IAV6_LEPSE</name>
<gene>
    <name evidence="1" type="ORF">ABL78_1266</name>
</gene>
<evidence type="ECO:0008006" key="3">
    <source>
        <dbReference type="Google" id="ProtNLM"/>
    </source>
</evidence>
<dbReference type="Proteomes" id="UP000038009">
    <property type="component" value="Unassembled WGS sequence"/>
</dbReference>
<reference evidence="1 2" key="1">
    <citation type="journal article" date="2015" name="PLoS Pathog.">
        <title>Leptomonas seymouri: Adaptations to the Dixenous Life Cycle Analyzed by Genome Sequencing, Transcriptome Profiling and Co-infection with Leishmania donovani.</title>
        <authorList>
            <person name="Kraeva N."/>
            <person name="Butenko A."/>
            <person name="Hlavacova J."/>
            <person name="Kostygov A."/>
            <person name="Myskova J."/>
            <person name="Grybchuk D."/>
            <person name="Lestinova T."/>
            <person name="Votypka J."/>
            <person name="Volf P."/>
            <person name="Opperdoes F."/>
            <person name="Flegontov P."/>
            <person name="Lukes J."/>
            <person name="Yurchenko V."/>
        </authorList>
    </citation>
    <scope>NUCLEOTIDE SEQUENCE [LARGE SCALE GENOMIC DNA]</scope>
    <source>
        <strain evidence="1 2">ATCC 30220</strain>
    </source>
</reference>
<dbReference type="SUPFAM" id="SSF52141">
    <property type="entry name" value="Uracil-DNA glycosylase-like"/>
    <property type="match status" value="1"/>
</dbReference>
<dbReference type="EMBL" id="LJSK01000020">
    <property type="protein sequence ID" value="KPI89601.1"/>
    <property type="molecule type" value="Genomic_DNA"/>
</dbReference>
<protein>
    <recommendedName>
        <fullName evidence="3">Uracil-DNA glycosylase-like domain-containing protein</fullName>
    </recommendedName>
</protein>
<dbReference type="InterPro" id="IPR036895">
    <property type="entry name" value="Uracil-DNA_glycosylase-like_sf"/>
</dbReference>
<dbReference type="OrthoDB" id="270855at2759"/>
<sequence>MPSLSSSKRKTCAHAKQAARPFSAARRAAARLPNSLSEESACVDEEHPIGPFVHTNSCVLVCGTFPPVKKFITFYYPNSSNDMWRVLGEVFFHDKNHFYADLEVARPGKGSRKSSLRVVHCLNEAEIRKFSMSHPIGFFDVCRRICRRRGNSSDDNIEALECTDVFRDVLAHTPRCEAIITTGTLALTMLLDALHSCGSFTSATGEAVDAVARNRLGKVKYNVLRLGGKLLWTPNTTAPYQGALWIYRAPSTSRALPLKLEDKIGHYRAMFAAHLHSV</sequence>
<proteinExistence type="predicted"/>
<organism evidence="1 2">
    <name type="scientific">Leptomonas seymouri</name>
    <dbReference type="NCBI Taxonomy" id="5684"/>
    <lineage>
        <taxon>Eukaryota</taxon>
        <taxon>Discoba</taxon>
        <taxon>Euglenozoa</taxon>
        <taxon>Kinetoplastea</taxon>
        <taxon>Metakinetoplastina</taxon>
        <taxon>Trypanosomatida</taxon>
        <taxon>Trypanosomatidae</taxon>
        <taxon>Leishmaniinae</taxon>
        <taxon>Leptomonas</taxon>
    </lineage>
</organism>